<keyword evidence="4" id="KW-0539">Nucleus</keyword>
<dbReference type="OMA" id="HVATLLW"/>
<dbReference type="PANTHER" id="PTHR13405">
    <property type="entry name" value="NUCLEAR PORE COMPLEX PROTEIN NUP133"/>
    <property type="match status" value="1"/>
</dbReference>
<dbReference type="GO" id="GO:0016973">
    <property type="term" value="P:poly(A)+ mRNA export from nucleus"/>
    <property type="evidence" value="ECO:0007669"/>
    <property type="project" value="TreeGrafter"/>
</dbReference>
<proteinExistence type="inferred from homology"/>
<keyword evidence="3" id="KW-0813">Transport</keyword>
<dbReference type="AlphaFoldDB" id="A0A1G4ME54"/>
<dbReference type="Proteomes" id="UP000190831">
    <property type="component" value="Chromosome F"/>
</dbReference>
<dbReference type="GO" id="GO:0017056">
    <property type="term" value="F:structural constituent of nuclear pore"/>
    <property type="evidence" value="ECO:0007669"/>
    <property type="project" value="InterPro"/>
</dbReference>
<evidence type="ECO:0000313" key="7">
    <source>
        <dbReference type="Proteomes" id="UP000190831"/>
    </source>
</evidence>
<gene>
    <name evidence="6" type="ORF">LAFE_0F01464G</name>
</gene>
<dbReference type="STRING" id="4955.A0A1G4ME54"/>
<organism evidence="6 7">
    <name type="scientific">Lachancea fermentati</name>
    <name type="common">Zygosaccharomyces fermentati</name>
    <dbReference type="NCBI Taxonomy" id="4955"/>
    <lineage>
        <taxon>Eukaryota</taxon>
        <taxon>Fungi</taxon>
        <taxon>Dikarya</taxon>
        <taxon>Ascomycota</taxon>
        <taxon>Saccharomycotina</taxon>
        <taxon>Saccharomycetes</taxon>
        <taxon>Saccharomycetales</taxon>
        <taxon>Saccharomycetaceae</taxon>
        <taxon>Lachancea</taxon>
    </lineage>
</organism>
<sequence>MSTQPLFQLRKELSTSVSQDESDVTQSFVEELKSHSNVESSVGDKFTNEVIVTENEKYTVSKLPASLGFLPSTLDIEGLVDTYSGNASVNDRDNLYIWPYNSTQKQPSFIRVPLHEECTSLSCIPSVIFTWPAAIDDESTTKSAGVCIVNKKSGLVQFYEDIDTITNISSLLSKDKVYELDLRLKDKEVITNVLNCEPAGVVISTSNGRLLFITIRDFMGKPSVNLRSQLVKSQVGFFRSSNRFKEFVSLQTGAILGKGERIVSTVTRGGEFQVWNLSAVANSYKRIEVNLYDQILDSLQDLYPFANGSLQVLNSHPLPNDQAHLILSSIVDHDGTFYYILSTIKLDEKTNSFVIFSTYRLNTYTAPLTGSHYPKILVPSFLKTEVDGEIDQNITSVFVIFPDAVVLTQTSSQLDQSYPLRRKWEDIISFRGDVHLVGHGYDADSIFLINKEMGVLKITANAAMHDGELGDVRFIKSHIDQAIYFSNTSSNLIEFNLPENISLERNEIESDLLDSSREVLLSTSSYIPPKLSTLDNHVKMRVDLFKHLLAFTKANFLHRISPQVKLDLIESYEVLNCAQYFLSFIENNSEIAAKWNELVSASGLSNDSLFHHEVNRFPQMLSQLFEHLNDLLATTSDLSIRISYIDLIISCIYKATLEDGEQTFRFEQFQMATSELNDNLPWFAQHNFPKIINEAFFILKESAEGANNLAHYADKLLILVRVLYYVFKQLFLWYSDKSSRQASAEYQQLHHLFESSSLQWNRTLCEVNYPDESLRITEFYEDLASLVETLDAVNEDLSAEVYEQYFKKFGYSFAEKLFAFYISTDKLQNLYFKFPDQHEYLNKFFEENPQYGNVEWIGDIFEEKYGKALRVLTRISCTKDATTEVPLVTRQFRLSVAKLCGLADGGNTHIDEIYLIQASLDAIDGQKDIVSRLNRGTNLHKRFETSVVIKDFFHILCQSAKSQNGLSLSNTIDFYTILDSKHSFFCALKLLSLNMNYLSFEVTNFLNVIIWRRCILFDNWQTVGDAAQTALSDTLEGYFSEELYNSGCSLPRWSQLIDSSLVTAEYFQGEYGDFVTDASGLFDFSLKEIECIRALGDDFSVKIKAMIGAANEKTGKKCTVNYETNTIEKLST</sequence>
<dbReference type="PANTHER" id="PTHR13405:SF11">
    <property type="entry name" value="NUCLEAR PORE COMPLEX PROTEIN NUP133"/>
    <property type="match status" value="1"/>
</dbReference>
<evidence type="ECO:0000256" key="2">
    <source>
        <dbReference type="ARBA" id="ARBA00005569"/>
    </source>
</evidence>
<feature type="domain" description="Nucleoporin Nup133/Nup155-like N-terminal" evidence="5">
    <location>
        <begin position="53"/>
        <end position="456"/>
    </location>
</feature>
<evidence type="ECO:0000256" key="3">
    <source>
        <dbReference type="ARBA" id="ARBA00022448"/>
    </source>
</evidence>
<dbReference type="GO" id="GO:0006606">
    <property type="term" value="P:protein import into nucleus"/>
    <property type="evidence" value="ECO:0007669"/>
    <property type="project" value="TreeGrafter"/>
</dbReference>
<dbReference type="GO" id="GO:0031080">
    <property type="term" value="C:nuclear pore outer ring"/>
    <property type="evidence" value="ECO:0007669"/>
    <property type="project" value="TreeGrafter"/>
</dbReference>
<comment type="subcellular location">
    <subcellularLocation>
        <location evidence="1">Nucleus</location>
    </subcellularLocation>
</comment>
<evidence type="ECO:0000313" key="6">
    <source>
        <dbReference type="EMBL" id="SCW02213.1"/>
    </source>
</evidence>
<dbReference type="EMBL" id="LT598490">
    <property type="protein sequence ID" value="SCW02213.1"/>
    <property type="molecule type" value="Genomic_DNA"/>
</dbReference>
<dbReference type="SUPFAM" id="SSF117289">
    <property type="entry name" value="Nucleoporin domain"/>
    <property type="match status" value="1"/>
</dbReference>
<accession>A0A1G4ME54</accession>
<dbReference type="InterPro" id="IPR015943">
    <property type="entry name" value="WD40/YVTN_repeat-like_dom_sf"/>
</dbReference>
<dbReference type="Gene3D" id="2.130.10.10">
    <property type="entry name" value="YVTN repeat-like/Quinoprotein amine dehydrogenase"/>
    <property type="match status" value="1"/>
</dbReference>
<name>A0A1G4ME54_LACFM</name>
<dbReference type="Gene3D" id="1.20.58.1380">
    <property type="match status" value="1"/>
</dbReference>
<dbReference type="InterPro" id="IPR014908">
    <property type="entry name" value="Nucleoporin_Nup133/Nup155_N"/>
</dbReference>
<keyword evidence="7" id="KW-1185">Reference proteome</keyword>
<evidence type="ECO:0000256" key="1">
    <source>
        <dbReference type="ARBA" id="ARBA00004123"/>
    </source>
</evidence>
<dbReference type="Pfam" id="PF08801">
    <property type="entry name" value="Nucleoporin_N"/>
    <property type="match status" value="1"/>
</dbReference>
<dbReference type="OrthoDB" id="103454at2759"/>
<comment type="similarity">
    <text evidence="2">Belongs to the nucleoporin Nup133 family.</text>
</comment>
<evidence type="ECO:0000256" key="4">
    <source>
        <dbReference type="ARBA" id="ARBA00023242"/>
    </source>
</evidence>
<reference evidence="7" key="1">
    <citation type="submission" date="2016-03" db="EMBL/GenBank/DDBJ databases">
        <authorList>
            <person name="Devillers H."/>
        </authorList>
    </citation>
    <scope>NUCLEOTIDE SEQUENCE [LARGE SCALE GENOMIC DNA]</scope>
</reference>
<dbReference type="InterPro" id="IPR037624">
    <property type="entry name" value="Nup133-like"/>
</dbReference>
<evidence type="ECO:0000259" key="5">
    <source>
        <dbReference type="Pfam" id="PF08801"/>
    </source>
</evidence>
<dbReference type="GO" id="GO:0000972">
    <property type="term" value="P:transcription-dependent tethering of RNA polymerase II gene DNA at nuclear periphery"/>
    <property type="evidence" value="ECO:0007669"/>
    <property type="project" value="TreeGrafter"/>
</dbReference>
<protein>
    <submittedName>
        <fullName evidence="6">LAFE_0F01464g1_1</fullName>
    </submittedName>
</protein>